<dbReference type="EMBL" id="BFAD01000016">
    <property type="protein sequence ID" value="GBE89607.1"/>
    <property type="molecule type" value="Genomic_DNA"/>
</dbReference>
<name>A0A401H587_9APHY</name>
<gene>
    <name evidence="1" type="ORF">SCP_1602700</name>
</gene>
<evidence type="ECO:0000313" key="2">
    <source>
        <dbReference type="Proteomes" id="UP000287166"/>
    </source>
</evidence>
<accession>A0A401H587</accession>
<dbReference type="RefSeq" id="XP_027620520.1">
    <property type="nucleotide sequence ID" value="XM_027764719.1"/>
</dbReference>
<comment type="caution">
    <text evidence="1">The sequence shown here is derived from an EMBL/GenBank/DDBJ whole genome shotgun (WGS) entry which is preliminary data.</text>
</comment>
<dbReference type="InParanoid" id="A0A401H587"/>
<sequence length="87" mass="9187">MSAASATNASNPSNLTGVEDFRVVANGINALGNHWCRHETTQGPSFHYSNADGSVYRSNPDGSTHFDNGRGFSRDVSADGVVTITLT</sequence>
<keyword evidence="2" id="KW-1185">Reference proteome</keyword>
<dbReference type="AlphaFoldDB" id="A0A401H587"/>
<protein>
    <submittedName>
        <fullName evidence="1">Uncharacterized protein</fullName>
    </submittedName>
</protein>
<proteinExistence type="predicted"/>
<dbReference type="OrthoDB" id="5415522at2759"/>
<dbReference type="GeneID" id="38786524"/>
<dbReference type="Proteomes" id="UP000287166">
    <property type="component" value="Unassembled WGS sequence"/>
</dbReference>
<organism evidence="1 2">
    <name type="scientific">Sparassis crispa</name>
    <dbReference type="NCBI Taxonomy" id="139825"/>
    <lineage>
        <taxon>Eukaryota</taxon>
        <taxon>Fungi</taxon>
        <taxon>Dikarya</taxon>
        <taxon>Basidiomycota</taxon>
        <taxon>Agaricomycotina</taxon>
        <taxon>Agaricomycetes</taxon>
        <taxon>Polyporales</taxon>
        <taxon>Sparassidaceae</taxon>
        <taxon>Sparassis</taxon>
    </lineage>
</organism>
<reference evidence="1 2" key="1">
    <citation type="journal article" date="2018" name="Sci. Rep.">
        <title>Genome sequence of the cauliflower mushroom Sparassis crispa (Hanabiratake) and its association with beneficial usage.</title>
        <authorList>
            <person name="Kiyama R."/>
            <person name="Furutani Y."/>
            <person name="Kawaguchi K."/>
            <person name="Nakanishi T."/>
        </authorList>
    </citation>
    <scope>NUCLEOTIDE SEQUENCE [LARGE SCALE GENOMIC DNA]</scope>
</reference>
<evidence type="ECO:0000313" key="1">
    <source>
        <dbReference type="EMBL" id="GBE89607.1"/>
    </source>
</evidence>